<dbReference type="Gene3D" id="3.40.50.300">
    <property type="entry name" value="P-loop containing nucleotide triphosphate hydrolases"/>
    <property type="match status" value="1"/>
</dbReference>
<feature type="domain" description="Oligopeptide/dipeptide ABC transporter C-terminal" evidence="8">
    <location>
        <begin position="71"/>
        <end position="134"/>
    </location>
</feature>
<evidence type="ECO:0000256" key="1">
    <source>
        <dbReference type="ARBA" id="ARBA00004370"/>
    </source>
</evidence>
<evidence type="ECO:0000256" key="3">
    <source>
        <dbReference type="ARBA" id="ARBA00022448"/>
    </source>
</evidence>
<dbReference type="InterPro" id="IPR027417">
    <property type="entry name" value="P-loop_NTPase"/>
</dbReference>
<dbReference type="EMBL" id="JQ844260">
    <property type="protein sequence ID" value="AGS53913.1"/>
    <property type="molecule type" value="Genomic_DNA"/>
</dbReference>
<evidence type="ECO:0000256" key="4">
    <source>
        <dbReference type="ARBA" id="ARBA00022475"/>
    </source>
</evidence>
<keyword evidence="4" id="KW-1003">Cell membrane</keyword>
<evidence type="ECO:0000259" key="8">
    <source>
        <dbReference type="Pfam" id="PF08352"/>
    </source>
</evidence>
<dbReference type="GO" id="GO:0016020">
    <property type="term" value="C:membrane"/>
    <property type="evidence" value="ECO:0007669"/>
    <property type="project" value="UniProtKB-SubCell"/>
</dbReference>
<evidence type="ECO:0000313" key="9">
    <source>
        <dbReference type="EMBL" id="AGS53913.1"/>
    </source>
</evidence>
<evidence type="ECO:0000256" key="7">
    <source>
        <dbReference type="ARBA" id="ARBA00023136"/>
    </source>
</evidence>
<reference evidence="9" key="1">
    <citation type="submission" date="2012-03" db="EMBL/GenBank/DDBJ databases">
        <title>Functional metagenomics reveals considerable lignocellulase gene clusters in the gut microbiome of a wood-feeding higher termite.</title>
        <authorList>
            <person name="Liu N."/>
        </authorList>
    </citation>
    <scope>NUCLEOTIDE SEQUENCE</scope>
</reference>
<dbReference type="NCBIfam" id="TIGR01727">
    <property type="entry name" value="oligo_HPY"/>
    <property type="match status" value="1"/>
</dbReference>
<organism evidence="9">
    <name type="scientific">uncultured bacterium contig00078</name>
    <dbReference type="NCBI Taxonomy" id="1181556"/>
    <lineage>
        <taxon>Bacteria</taxon>
        <taxon>environmental samples</taxon>
    </lineage>
</organism>
<comment type="subcellular location">
    <subcellularLocation>
        <location evidence="1">Membrane</location>
    </subcellularLocation>
</comment>
<dbReference type="AlphaFoldDB" id="A0A806K2D4"/>
<dbReference type="GO" id="GO:0015833">
    <property type="term" value="P:peptide transport"/>
    <property type="evidence" value="ECO:0007669"/>
    <property type="project" value="InterPro"/>
</dbReference>
<dbReference type="InterPro" id="IPR013563">
    <property type="entry name" value="Oligopep_ABC_C"/>
</dbReference>
<dbReference type="InterPro" id="IPR050388">
    <property type="entry name" value="ABC_Ni/Peptide_Import"/>
</dbReference>
<sequence>MTAIAAINRPRLLLADEPSSSLDADSQERILSLLMEMNRKYKTAILIVSHDLSIIREFASRFLVMYAGKIVEEGPSSSLFSPLHPYTEALIGAIPHKERKGQELENIPGKIPSVEDNLPGCPFAPRCKKAQEACTQSFPPEKEIAGGKVHCFYPLGETNG</sequence>
<comment type="similarity">
    <text evidence="2">Belongs to the ABC transporter superfamily.</text>
</comment>
<proteinExistence type="inferred from homology"/>
<dbReference type="PANTHER" id="PTHR43297">
    <property type="entry name" value="OLIGOPEPTIDE TRANSPORT ATP-BINDING PROTEIN APPD"/>
    <property type="match status" value="1"/>
</dbReference>
<keyword evidence="5" id="KW-0547">Nucleotide-binding</keyword>
<accession>A0A806K2D4</accession>
<name>A0A806K2D4_9BACT</name>
<keyword evidence="3" id="KW-0813">Transport</keyword>
<evidence type="ECO:0000256" key="5">
    <source>
        <dbReference type="ARBA" id="ARBA00022741"/>
    </source>
</evidence>
<protein>
    <submittedName>
        <fullName evidence="9">Oligopeptide transport ATP-binding protein OppD (TC 3.A.1.5.1)</fullName>
    </submittedName>
</protein>
<dbReference type="Pfam" id="PF08352">
    <property type="entry name" value="oligo_HPY"/>
    <property type="match status" value="1"/>
</dbReference>
<dbReference type="SUPFAM" id="SSF52540">
    <property type="entry name" value="P-loop containing nucleoside triphosphate hydrolases"/>
    <property type="match status" value="1"/>
</dbReference>
<keyword evidence="6 9" id="KW-0067">ATP-binding</keyword>
<keyword evidence="7" id="KW-0472">Membrane</keyword>
<evidence type="ECO:0000256" key="2">
    <source>
        <dbReference type="ARBA" id="ARBA00005417"/>
    </source>
</evidence>
<dbReference type="GO" id="GO:0005524">
    <property type="term" value="F:ATP binding"/>
    <property type="evidence" value="ECO:0007669"/>
    <property type="project" value="UniProtKB-KW"/>
</dbReference>
<dbReference type="PANTHER" id="PTHR43297:SF2">
    <property type="entry name" value="DIPEPTIDE TRANSPORT ATP-BINDING PROTEIN DPPD"/>
    <property type="match status" value="1"/>
</dbReference>
<evidence type="ECO:0000256" key="6">
    <source>
        <dbReference type="ARBA" id="ARBA00022840"/>
    </source>
</evidence>